<dbReference type="InParanoid" id="A0A0P0XVI1"/>
<keyword evidence="3" id="KW-1185">Reference proteome</keyword>
<name>A0A0P0XVI1_ORYSJ</name>
<feature type="region of interest" description="Disordered" evidence="1">
    <location>
        <begin position="1"/>
        <end position="104"/>
    </location>
</feature>
<proteinExistence type="predicted"/>
<gene>
    <name evidence="2" type="ordered locus">Os10g0437525</name>
    <name evidence="2" type="ORF">OSNPB_100437525</name>
</gene>
<dbReference type="EMBL" id="AP014966">
    <property type="protein sequence ID" value="BAT11004.1"/>
    <property type="molecule type" value="Genomic_DNA"/>
</dbReference>
<dbReference type="Gramene" id="Os10t0437525-00">
    <property type="protein sequence ID" value="Os10t0437525-00"/>
    <property type="gene ID" value="Os10g0437525"/>
</dbReference>
<dbReference type="AlphaFoldDB" id="A0A0P0XVI1"/>
<sequence>MRRRSEDSGGLEWRRALPLSAGDEEAERGGRRRRHGSGAASGPSSLGSDEETERGGRRWRRGSGAAPGPSSLSRQQGDGARRRKRSVATRRWHGGDPGSPCHRSSCLSLPLVALPHHPLLPWRRRAPDQPPPFLPVLRLLPFLVGLGSVVGELQARAEPRRRQTDRVDEFGSFME</sequence>
<evidence type="ECO:0000313" key="2">
    <source>
        <dbReference type="EMBL" id="BAT11004.1"/>
    </source>
</evidence>
<protein>
    <submittedName>
        <fullName evidence="2">Os10g0437525 protein</fullName>
    </submittedName>
</protein>
<evidence type="ECO:0000256" key="1">
    <source>
        <dbReference type="SAM" id="MobiDB-lite"/>
    </source>
</evidence>
<feature type="compositionally biased region" description="Basic and acidic residues" evidence="1">
    <location>
        <begin position="1"/>
        <end position="15"/>
    </location>
</feature>
<organism evidence="2 3">
    <name type="scientific">Oryza sativa subsp. japonica</name>
    <name type="common">Rice</name>
    <dbReference type="NCBI Taxonomy" id="39947"/>
    <lineage>
        <taxon>Eukaryota</taxon>
        <taxon>Viridiplantae</taxon>
        <taxon>Streptophyta</taxon>
        <taxon>Embryophyta</taxon>
        <taxon>Tracheophyta</taxon>
        <taxon>Spermatophyta</taxon>
        <taxon>Magnoliopsida</taxon>
        <taxon>Liliopsida</taxon>
        <taxon>Poales</taxon>
        <taxon>Poaceae</taxon>
        <taxon>BOP clade</taxon>
        <taxon>Oryzoideae</taxon>
        <taxon>Oryzeae</taxon>
        <taxon>Oryzinae</taxon>
        <taxon>Oryza</taxon>
        <taxon>Oryza sativa</taxon>
    </lineage>
</organism>
<evidence type="ECO:0000313" key="3">
    <source>
        <dbReference type="Proteomes" id="UP000059680"/>
    </source>
</evidence>
<reference evidence="2 3" key="3">
    <citation type="journal article" date="2013" name="Rice">
        <title>Improvement of the Oryza sativa Nipponbare reference genome using next generation sequence and optical map data.</title>
        <authorList>
            <person name="Kawahara Y."/>
            <person name="de la Bastide M."/>
            <person name="Hamilton J.P."/>
            <person name="Kanamori H."/>
            <person name="McCombie W.R."/>
            <person name="Ouyang S."/>
            <person name="Schwartz D.C."/>
            <person name="Tanaka T."/>
            <person name="Wu J."/>
            <person name="Zhou S."/>
            <person name="Childs K.L."/>
            <person name="Davidson R.M."/>
            <person name="Lin H."/>
            <person name="Quesada-Ocampo L."/>
            <person name="Vaillancourt B."/>
            <person name="Sakai H."/>
            <person name="Lee S.S."/>
            <person name="Kim J."/>
            <person name="Numa H."/>
            <person name="Itoh T."/>
            <person name="Buell C.R."/>
            <person name="Matsumoto T."/>
        </authorList>
    </citation>
    <scope>NUCLEOTIDE SEQUENCE [LARGE SCALE GENOMIC DNA]</scope>
    <source>
        <strain evidence="3">cv. Nipponbare</strain>
    </source>
</reference>
<feature type="compositionally biased region" description="Low complexity" evidence="1">
    <location>
        <begin position="62"/>
        <end position="71"/>
    </location>
</feature>
<dbReference type="Proteomes" id="UP000059680">
    <property type="component" value="Chromosome 10"/>
</dbReference>
<accession>A0A0P0XVI1</accession>
<dbReference type="PaxDb" id="39947-A0A0P0XVI1"/>
<feature type="compositionally biased region" description="Basic residues" evidence="1">
    <location>
        <begin position="81"/>
        <end position="92"/>
    </location>
</feature>
<reference evidence="2 3" key="2">
    <citation type="journal article" date="2013" name="Plant Cell Physiol.">
        <title>Rice Annotation Project Database (RAP-DB): an integrative and interactive database for rice genomics.</title>
        <authorList>
            <person name="Sakai H."/>
            <person name="Lee S.S."/>
            <person name="Tanaka T."/>
            <person name="Numa H."/>
            <person name="Kim J."/>
            <person name="Kawahara Y."/>
            <person name="Wakimoto H."/>
            <person name="Yang C.C."/>
            <person name="Iwamoto M."/>
            <person name="Abe T."/>
            <person name="Yamada Y."/>
            <person name="Muto A."/>
            <person name="Inokuchi H."/>
            <person name="Ikemura T."/>
            <person name="Matsumoto T."/>
            <person name="Sasaki T."/>
            <person name="Itoh T."/>
        </authorList>
    </citation>
    <scope>NUCLEOTIDE SEQUENCE [LARGE SCALE GENOMIC DNA]</scope>
    <source>
        <strain evidence="3">cv. Nipponbare</strain>
    </source>
</reference>
<feature type="compositionally biased region" description="Low complexity" evidence="1">
    <location>
        <begin position="37"/>
        <end position="47"/>
    </location>
</feature>
<reference evidence="3" key="1">
    <citation type="journal article" date="2005" name="Nature">
        <title>The map-based sequence of the rice genome.</title>
        <authorList>
            <consortium name="International rice genome sequencing project (IRGSP)"/>
            <person name="Matsumoto T."/>
            <person name="Wu J."/>
            <person name="Kanamori H."/>
            <person name="Katayose Y."/>
            <person name="Fujisawa M."/>
            <person name="Namiki N."/>
            <person name="Mizuno H."/>
            <person name="Yamamoto K."/>
            <person name="Antonio B.A."/>
            <person name="Baba T."/>
            <person name="Sakata K."/>
            <person name="Nagamura Y."/>
            <person name="Aoki H."/>
            <person name="Arikawa K."/>
            <person name="Arita K."/>
            <person name="Bito T."/>
            <person name="Chiden Y."/>
            <person name="Fujitsuka N."/>
            <person name="Fukunaka R."/>
            <person name="Hamada M."/>
            <person name="Harada C."/>
            <person name="Hayashi A."/>
            <person name="Hijishita S."/>
            <person name="Honda M."/>
            <person name="Hosokawa S."/>
            <person name="Ichikawa Y."/>
            <person name="Idonuma A."/>
            <person name="Iijima M."/>
            <person name="Ikeda M."/>
            <person name="Ikeno M."/>
            <person name="Ito K."/>
            <person name="Ito S."/>
            <person name="Ito T."/>
            <person name="Ito Y."/>
            <person name="Ito Y."/>
            <person name="Iwabuchi A."/>
            <person name="Kamiya K."/>
            <person name="Karasawa W."/>
            <person name="Kurita K."/>
            <person name="Katagiri S."/>
            <person name="Kikuta A."/>
            <person name="Kobayashi H."/>
            <person name="Kobayashi N."/>
            <person name="Machita K."/>
            <person name="Maehara T."/>
            <person name="Masukawa M."/>
            <person name="Mizubayashi T."/>
            <person name="Mukai Y."/>
            <person name="Nagasaki H."/>
            <person name="Nagata Y."/>
            <person name="Naito S."/>
            <person name="Nakashima M."/>
            <person name="Nakama Y."/>
            <person name="Nakamichi Y."/>
            <person name="Nakamura M."/>
            <person name="Meguro A."/>
            <person name="Negishi M."/>
            <person name="Ohta I."/>
            <person name="Ohta T."/>
            <person name="Okamoto M."/>
            <person name="Ono N."/>
            <person name="Saji S."/>
            <person name="Sakaguchi M."/>
            <person name="Sakai K."/>
            <person name="Shibata M."/>
            <person name="Shimokawa T."/>
            <person name="Song J."/>
            <person name="Takazaki Y."/>
            <person name="Terasawa K."/>
            <person name="Tsugane M."/>
            <person name="Tsuji K."/>
            <person name="Ueda S."/>
            <person name="Waki K."/>
            <person name="Yamagata H."/>
            <person name="Yamamoto M."/>
            <person name="Yamamoto S."/>
            <person name="Yamane H."/>
            <person name="Yoshiki S."/>
            <person name="Yoshihara R."/>
            <person name="Yukawa K."/>
            <person name="Zhong H."/>
            <person name="Yano M."/>
            <person name="Yuan Q."/>
            <person name="Ouyang S."/>
            <person name="Liu J."/>
            <person name="Jones K.M."/>
            <person name="Gansberger K."/>
            <person name="Moffat K."/>
            <person name="Hill J."/>
            <person name="Bera J."/>
            <person name="Fadrosh D."/>
            <person name="Jin S."/>
            <person name="Johri S."/>
            <person name="Kim M."/>
            <person name="Overton L."/>
            <person name="Reardon M."/>
            <person name="Tsitrin T."/>
            <person name="Vuong H."/>
            <person name="Weaver B."/>
            <person name="Ciecko A."/>
            <person name="Tallon L."/>
            <person name="Jackson J."/>
            <person name="Pai G."/>
            <person name="Aken S.V."/>
            <person name="Utterback T."/>
            <person name="Reidmuller S."/>
            <person name="Feldblyum T."/>
            <person name="Hsiao J."/>
            <person name="Zismann V."/>
            <person name="Iobst S."/>
            <person name="de Vazeille A.R."/>
            <person name="Buell C.R."/>
            <person name="Ying K."/>
            <person name="Li Y."/>
            <person name="Lu T."/>
            <person name="Huang Y."/>
            <person name="Zhao Q."/>
            <person name="Feng Q."/>
            <person name="Zhang L."/>
            <person name="Zhu J."/>
            <person name="Weng Q."/>
            <person name="Mu J."/>
            <person name="Lu Y."/>
            <person name="Fan D."/>
            <person name="Liu Y."/>
            <person name="Guan J."/>
            <person name="Zhang Y."/>
            <person name="Yu S."/>
            <person name="Liu X."/>
            <person name="Zhang Y."/>
            <person name="Hong G."/>
            <person name="Han B."/>
            <person name="Choisne N."/>
            <person name="Demange N."/>
            <person name="Orjeda G."/>
            <person name="Samain S."/>
            <person name="Cattolico L."/>
            <person name="Pelletier E."/>
            <person name="Couloux A."/>
            <person name="Segurens B."/>
            <person name="Wincker P."/>
            <person name="D'Hont A."/>
            <person name="Scarpelli C."/>
            <person name="Weissenbach J."/>
            <person name="Salanoubat M."/>
            <person name="Quetier F."/>
            <person name="Yu Y."/>
            <person name="Kim H.R."/>
            <person name="Rambo T."/>
            <person name="Currie J."/>
            <person name="Collura K."/>
            <person name="Luo M."/>
            <person name="Yang T."/>
            <person name="Ammiraju J.S.S."/>
            <person name="Engler F."/>
            <person name="Soderlund C."/>
            <person name="Wing R.A."/>
            <person name="Palmer L.E."/>
            <person name="de la Bastide M."/>
            <person name="Spiegel L."/>
            <person name="Nascimento L."/>
            <person name="Zutavern T."/>
            <person name="O'Shaughnessy A."/>
            <person name="Dike S."/>
            <person name="Dedhia N."/>
            <person name="Preston R."/>
            <person name="Balija V."/>
            <person name="McCombie W.R."/>
            <person name="Chow T."/>
            <person name="Chen H."/>
            <person name="Chung M."/>
            <person name="Chen C."/>
            <person name="Shaw J."/>
            <person name="Wu H."/>
            <person name="Hsiao K."/>
            <person name="Chao Y."/>
            <person name="Chu M."/>
            <person name="Cheng C."/>
            <person name="Hour A."/>
            <person name="Lee P."/>
            <person name="Lin S."/>
            <person name="Lin Y."/>
            <person name="Liou J."/>
            <person name="Liu S."/>
            <person name="Hsing Y."/>
            <person name="Raghuvanshi S."/>
            <person name="Mohanty A."/>
            <person name="Bharti A.K."/>
            <person name="Gaur A."/>
            <person name="Gupta V."/>
            <person name="Kumar D."/>
            <person name="Ravi V."/>
            <person name="Vij S."/>
            <person name="Kapur A."/>
            <person name="Khurana P."/>
            <person name="Khurana P."/>
            <person name="Khurana J.P."/>
            <person name="Tyagi A.K."/>
            <person name="Gaikwad K."/>
            <person name="Singh A."/>
            <person name="Dalal V."/>
            <person name="Srivastava S."/>
            <person name="Dixit A."/>
            <person name="Pal A.K."/>
            <person name="Ghazi I.A."/>
            <person name="Yadav M."/>
            <person name="Pandit A."/>
            <person name="Bhargava A."/>
            <person name="Sureshbabu K."/>
            <person name="Batra K."/>
            <person name="Sharma T.R."/>
            <person name="Mohapatra T."/>
            <person name="Singh N.K."/>
            <person name="Messing J."/>
            <person name="Nelson A.B."/>
            <person name="Fuks G."/>
            <person name="Kavchok S."/>
            <person name="Keizer G."/>
            <person name="Linton E."/>
            <person name="Llaca V."/>
            <person name="Song R."/>
            <person name="Tanyolac B."/>
            <person name="Young S."/>
            <person name="Ho-Il K."/>
            <person name="Hahn J.H."/>
            <person name="Sangsakoo G."/>
            <person name="Vanavichit A."/>
            <person name="de Mattos Luiz.A.T."/>
            <person name="Zimmer P.D."/>
            <person name="Malone G."/>
            <person name="Dellagostin O."/>
            <person name="de Oliveira A.C."/>
            <person name="Bevan M."/>
            <person name="Bancroft I."/>
            <person name="Minx P."/>
            <person name="Cordum H."/>
            <person name="Wilson R."/>
            <person name="Cheng Z."/>
            <person name="Jin W."/>
            <person name="Jiang J."/>
            <person name="Leong S.A."/>
            <person name="Iwama H."/>
            <person name="Gojobori T."/>
            <person name="Itoh T."/>
            <person name="Niimura Y."/>
            <person name="Fujii Y."/>
            <person name="Habara T."/>
            <person name="Sakai H."/>
            <person name="Sato Y."/>
            <person name="Wilson G."/>
            <person name="Kumar K."/>
            <person name="McCouch S."/>
            <person name="Juretic N."/>
            <person name="Hoen D."/>
            <person name="Wright S."/>
            <person name="Bruskiewich R."/>
            <person name="Bureau T."/>
            <person name="Miyao A."/>
            <person name="Hirochika H."/>
            <person name="Nishikawa T."/>
            <person name="Kadowaki K."/>
            <person name="Sugiura M."/>
            <person name="Burr B."/>
            <person name="Sasaki T."/>
        </authorList>
    </citation>
    <scope>NUCLEOTIDE SEQUENCE [LARGE SCALE GENOMIC DNA]</scope>
    <source>
        <strain evidence="3">cv. Nipponbare</strain>
    </source>
</reference>